<name>A0A7J9SJS0_9EURY</name>
<feature type="domain" description="D-isomer specific 2-hydroxyacid dehydrogenase NAD-binding" evidence="6">
    <location>
        <begin position="105"/>
        <end position="280"/>
    </location>
</feature>
<dbReference type="InterPro" id="IPR043322">
    <property type="entry name" value="CtBP"/>
</dbReference>
<dbReference type="Pfam" id="PF02826">
    <property type="entry name" value="2-Hacid_dh_C"/>
    <property type="match status" value="1"/>
</dbReference>
<dbReference type="PANTHER" id="PTHR43761">
    <property type="entry name" value="D-ISOMER SPECIFIC 2-HYDROXYACID DEHYDROGENASE FAMILY PROTEIN (AFU_ORTHOLOGUE AFUA_1G13630)"/>
    <property type="match status" value="1"/>
</dbReference>
<comment type="similarity">
    <text evidence="1 4">Belongs to the D-isomer specific 2-hydroxyacid dehydrogenase family.</text>
</comment>
<gene>
    <name evidence="7" type="ORF">H5V44_13030</name>
</gene>
<dbReference type="EMBL" id="JACKXD010000004">
    <property type="protein sequence ID" value="MBB6647194.1"/>
    <property type="molecule type" value="Genomic_DNA"/>
</dbReference>
<evidence type="ECO:0000256" key="4">
    <source>
        <dbReference type="RuleBase" id="RU003719"/>
    </source>
</evidence>
<dbReference type="AlphaFoldDB" id="A0A7J9SJS0"/>
<dbReference type="PROSITE" id="PS00670">
    <property type="entry name" value="D_2_HYDROXYACID_DH_2"/>
    <property type="match status" value="1"/>
</dbReference>
<dbReference type="GO" id="GO:0051287">
    <property type="term" value="F:NAD binding"/>
    <property type="evidence" value="ECO:0007669"/>
    <property type="project" value="InterPro"/>
</dbReference>
<dbReference type="CDD" id="cd05299">
    <property type="entry name" value="CtBP_dh"/>
    <property type="match status" value="1"/>
</dbReference>
<dbReference type="GO" id="GO:0003714">
    <property type="term" value="F:transcription corepressor activity"/>
    <property type="evidence" value="ECO:0007669"/>
    <property type="project" value="InterPro"/>
</dbReference>
<evidence type="ECO:0000313" key="7">
    <source>
        <dbReference type="EMBL" id="MBB6647194.1"/>
    </source>
</evidence>
<evidence type="ECO:0000256" key="3">
    <source>
        <dbReference type="ARBA" id="ARBA00023027"/>
    </source>
</evidence>
<evidence type="ECO:0000259" key="5">
    <source>
        <dbReference type="Pfam" id="PF00389"/>
    </source>
</evidence>
<accession>A0A7J9SJS0</accession>
<evidence type="ECO:0000313" key="8">
    <source>
        <dbReference type="Proteomes" id="UP000546257"/>
    </source>
</evidence>
<dbReference type="InterPro" id="IPR006140">
    <property type="entry name" value="D-isomer_DH_NAD-bd"/>
</dbReference>
<proteinExistence type="inferred from homology"/>
<comment type="caution">
    <text evidence="7">The sequence shown here is derived from an EMBL/GenBank/DDBJ whole genome shotgun (WGS) entry which is preliminary data.</text>
</comment>
<dbReference type="Gene3D" id="3.40.50.720">
    <property type="entry name" value="NAD(P)-binding Rossmann-like Domain"/>
    <property type="match status" value="2"/>
</dbReference>
<keyword evidence="3" id="KW-0520">NAD</keyword>
<reference evidence="7 8" key="1">
    <citation type="submission" date="2020-08" db="EMBL/GenBank/DDBJ databases">
        <authorList>
            <person name="Seo M.-J."/>
        </authorList>
    </citation>
    <scope>NUCLEOTIDE SEQUENCE [LARGE SCALE GENOMIC DNA]</scope>
    <source>
        <strain evidence="7 8">MBLA0160</strain>
    </source>
</reference>
<dbReference type="InterPro" id="IPR036291">
    <property type="entry name" value="NAD(P)-bd_dom_sf"/>
</dbReference>
<dbReference type="InterPro" id="IPR006139">
    <property type="entry name" value="D-isomer_2_OHA_DH_cat_dom"/>
</dbReference>
<dbReference type="Proteomes" id="UP000546257">
    <property type="component" value="Unassembled WGS sequence"/>
</dbReference>
<dbReference type="GO" id="GO:0016616">
    <property type="term" value="F:oxidoreductase activity, acting on the CH-OH group of donors, NAD or NADP as acceptor"/>
    <property type="evidence" value="ECO:0007669"/>
    <property type="project" value="InterPro"/>
</dbReference>
<dbReference type="SUPFAM" id="SSF52283">
    <property type="entry name" value="Formate/glycerate dehydrogenase catalytic domain-like"/>
    <property type="match status" value="1"/>
</dbReference>
<keyword evidence="8" id="KW-1185">Reference proteome</keyword>
<dbReference type="InterPro" id="IPR050418">
    <property type="entry name" value="D-iso_2-hydroxyacid_DH_PdxB"/>
</dbReference>
<protein>
    <submittedName>
        <fullName evidence="7">C-terminal binding protein</fullName>
    </submittedName>
</protein>
<evidence type="ECO:0000259" key="6">
    <source>
        <dbReference type="Pfam" id="PF02826"/>
    </source>
</evidence>
<feature type="domain" description="D-isomer specific 2-hydroxyacid dehydrogenase catalytic" evidence="5">
    <location>
        <begin position="15"/>
        <end position="312"/>
    </location>
</feature>
<evidence type="ECO:0000256" key="1">
    <source>
        <dbReference type="ARBA" id="ARBA00005854"/>
    </source>
</evidence>
<dbReference type="Pfam" id="PF00389">
    <property type="entry name" value="2-Hacid_dh"/>
    <property type="match status" value="1"/>
</dbReference>
<evidence type="ECO:0000256" key="2">
    <source>
        <dbReference type="ARBA" id="ARBA00023002"/>
    </source>
</evidence>
<sequence length="319" mass="34565">MLDPDWFGDVDAERDHFRDLLDNVVVEAIDCQEDEIPDRVGEADLLLSHYTGVSAEVMDATGCQVVSRYATGIDGIDVDAATERGVRVTRVPTYCNDEVGTHIVSLAMALSRGLPMYDASTEDGTWEWDLAAPIHPPERQTFGFLAFGNKAQAAAERARALGFDVASHDPYLSDDELEAKGATPVSFEELLDISDVLSLNTPLTDETEEMIDADALARLDDNAILINTSRGRVVDETALINALEADELRGAGLDVLAREPPDPDNPLLSRDDVIATPHAAWYSTGSEETLRRRGTEIAVAALRGEEVDGLVNTDVLGEA</sequence>
<dbReference type="SUPFAM" id="SSF51735">
    <property type="entry name" value="NAD(P)-binding Rossmann-fold domains"/>
    <property type="match status" value="1"/>
</dbReference>
<keyword evidence="2 4" id="KW-0560">Oxidoreductase</keyword>
<organism evidence="7 8">
    <name type="scientific">Halobellus ruber</name>
    <dbReference type="NCBI Taxonomy" id="2761102"/>
    <lineage>
        <taxon>Archaea</taxon>
        <taxon>Methanobacteriati</taxon>
        <taxon>Methanobacteriota</taxon>
        <taxon>Stenosarchaea group</taxon>
        <taxon>Halobacteria</taxon>
        <taxon>Halobacteriales</taxon>
        <taxon>Haloferacaceae</taxon>
        <taxon>Halobellus</taxon>
    </lineage>
</organism>
<dbReference type="InterPro" id="IPR029753">
    <property type="entry name" value="D-isomer_DH_CS"/>
</dbReference>
<dbReference type="PANTHER" id="PTHR43761:SF1">
    <property type="entry name" value="D-ISOMER SPECIFIC 2-HYDROXYACID DEHYDROGENASE CATALYTIC DOMAIN-CONTAINING PROTEIN-RELATED"/>
    <property type="match status" value="1"/>
</dbReference>